<dbReference type="InterPro" id="IPR010390">
    <property type="entry name" value="ABC-2_transporter-like"/>
</dbReference>
<protein>
    <submittedName>
        <fullName evidence="2">ABC transporter permease</fullName>
    </submittedName>
</protein>
<feature type="transmembrane region" description="Helical" evidence="1">
    <location>
        <begin position="251"/>
        <end position="271"/>
    </location>
</feature>
<sequence>MAEERLVPARGRAALARDGFRAYGLIAMMWIRSTMAYRTSFALTTVAHFAGTGLDFVAVLLMFGHVERLGGFSLGEVAFLYGVAGAALGIGDLAMGTMGRVGQRVRDGTLDTLLVRPAPVLAQLAADHFALRRIGRITQGLAVLAYAITQLDEVEWTPLKALLVPVMMLSGGAIFAALFTMGGAFQFLAQDAAEVQSAFTFGGNTLLQYPPTVFAKDLVRGVTFLLPLAFVNWIPVMYVLGRPYPLEVPGWFAFLSPVVAVGFWVAAGLLWRLGLRSYRSTGS</sequence>
<name>A0ABV5PH35_STRCM</name>
<keyword evidence="3" id="KW-1185">Reference proteome</keyword>
<feature type="transmembrane region" description="Helical" evidence="1">
    <location>
        <begin position="218"/>
        <end position="239"/>
    </location>
</feature>
<gene>
    <name evidence="2" type="ORF">ACFFTU_21530</name>
</gene>
<dbReference type="EMBL" id="JBHMCR010000010">
    <property type="protein sequence ID" value="MFB9522530.1"/>
    <property type="molecule type" value="Genomic_DNA"/>
</dbReference>
<accession>A0ABV5PH35</accession>
<comment type="caution">
    <text evidence="2">The sequence shown here is derived from an EMBL/GenBank/DDBJ whole genome shotgun (WGS) entry which is preliminary data.</text>
</comment>
<feature type="transmembrane region" description="Helical" evidence="1">
    <location>
        <begin position="161"/>
        <end position="181"/>
    </location>
</feature>
<feature type="transmembrane region" description="Helical" evidence="1">
    <location>
        <begin position="46"/>
        <end position="66"/>
    </location>
</feature>
<dbReference type="Pfam" id="PF06182">
    <property type="entry name" value="ABC2_membrane_6"/>
    <property type="match status" value="1"/>
</dbReference>
<feature type="transmembrane region" description="Helical" evidence="1">
    <location>
        <begin position="78"/>
        <end position="98"/>
    </location>
</feature>
<dbReference type="PANTHER" id="PTHR36833:SF1">
    <property type="entry name" value="INTEGRAL MEMBRANE TRANSPORT PROTEIN"/>
    <property type="match status" value="1"/>
</dbReference>
<keyword evidence="1" id="KW-1133">Transmembrane helix</keyword>
<keyword evidence="1" id="KW-0472">Membrane</keyword>
<reference evidence="2 3" key="1">
    <citation type="submission" date="2024-09" db="EMBL/GenBank/DDBJ databases">
        <authorList>
            <person name="Sun Q."/>
            <person name="Mori K."/>
        </authorList>
    </citation>
    <scope>NUCLEOTIDE SEQUENCE [LARGE SCALE GENOMIC DNA]</scope>
    <source>
        <strain evidence="2 3">JCM 4362</strain>
    </source>
</reference>
<keyword evidence="1" id="KW-0812">Transmembrane</keyword>
<evidence type="ECO:0000313" key="3">
    <source>
        <dbReference type="Proteomes" id="UP001589718"/>
    </source>
</evidence>
<proteinExistence type="predicted"/>
<dbReference type="PANTHER" id="PTHR36833">
    <property type="entry name" value="SLR0610 PROTEIN-RELATED"/>
    <property type="match status" value="1"/>
</dbReference>
<evidence type="ECO:0000313" key="2">
    <source>
        <dbReference type="EMBL" id="MFB9522530.1"/>
    </source>
</evidence>
<dbReference type="Proteomes" id="UP001589718">
    <property type="component" value="Unassembled WGS sequence"/>
</dbReference>
<organism evidence="2 3">
    <name type="scientific">Streptomyces cremeus</name>
    <dbReference type="NCBI Taxonomy" id="66881"/>
    <lineage>
        <taxon>Bacteria</taxon>
        <taxon>Bacillati</taxon>
        <taxon>Actinomycetota</taxon>
        <taxon>Actinomycetes</taxon>
        <taxon>Kitasatosporales</taxon>
        <taxon>Streptomycetaceae</taxon>
        <taxon>Streptomyces</taxon>
    </lineage>
</organism>
<dbReference type="RefSeq" id="WP_345222615.1">
    <property type="nucleotide sequence ID" value="NZ_BAAAXE010000013.1"/>
</dbReference>
<evidence type="ECO:0000256" key="1">
    <source>
        <dbReference type="SAM" id="Phobius"/>
    </source>
</evidence>